<sequence length="297" mass="31929">MSFKNIVVVGGGGNLSPSIVDALVQSPHKYTVSVLSREQSKYQAPTGVKHLKTDYTHDSLVSALKGQDAVVSVVAGSAIADQKKIIDAAIDAGVKRFFPSEFGSDTTTQLALDYFPGWGSKVEIRDYLKSKQDKIEWTVVFNGFFFDWGLRVGFIAFNAKEKTAKIFPKYKDVKFSATNLGDVGTAIAQALSPGIEPKTANQILRIRTLTTSQSELLAAFEKATGEKFKVTEADLDAAVTEAKEKLSKGDFSGVGTLIQAAALDERTGNDFDKGGNVSNELLELPSLPVEGAVKALL</sequence>
<reference evidence="4 5" key="1">
    <citation type="journal article" date="2017" name="Biotechnol. Biofuels">
        <title>Differential beta-glucosidase expression as a function of carbon source availability in Talaromyces amestolkiae: a genomic and proteomic approach.</title>
        <authorList>
            <person name="de Eugenio L.I."/>
            <person name="Mendez-Liter J.A."/>
            <person name="Nieto-Dominguez M."/>
            <person name="Alonso L."/>
            <person name="Gil-Munoz J."/>
            <person name="Barriuso J."/>
            <person name="Prieto A."/>
            <person name="Martinez M.J."/>
        </authorList>
    </citation>
    <scope>NUCLEOTIDE SEQUENCE [LARGE SCALE GENOMIC DNA]</scope>
    <source>
        <strain evidence="4 5">CIB</strain>
    </source>
</reference>
<protein>
    <recommendedName>
        <fullName evidence="3">NmrA-like domain-containing protein</fullName>
    </recommendedName>
</protein>
<evidence type="ECO:0000256" key="2">
    <source>
        <dbReference type="ARBA" id="ARBA00023002"/>
    </source>
</evidence>
<gene>
    <name evidence="4" type="ORF">BHQ10_001535</name>
</gene>
<dbReference type="PANTHER" id="PTHR47706">
    <property type="entry name" value="NMRA-LIKE FAMILY PROTEIN"/>
    <property type="match status" value="1"/>
</dbReference>
<keyword evidence="1" id="KW-0521">NADP</keyword>
<dbReference type="OrthoDB" id="9974981at2759"/>
<dbReference type="Proteomes" id="UP000249363">
    <property type="component" value="Unassembled WGS sequence"/>
</dbReference>
<keyword evidence="2" id="KW-0560">Oxidoreductase</keyword>
<dbReference type="EMBL" id="MIKG01000002">
    <property type="protein sequence ID" value="RAO65523.1"/>
    <property type="molecule type" value="Genomic_DNA"/>
</dbReference>
<dbReference type="InterPro" id="IPR008030">
    <property type="entry name" value="NmrA-like"/>
</dbReference>
<dbReference type="STRING" id="1196081.A0A364KPQ8"/>
<dbReference type="GO" id="GO:0016491">
    <property type="term" value="F:oxidoreductase activity"/>
    <property type="evidence" value="ECO:0007669"/>
    <property type="project" value="UniProtKB-KW"/>
</dbReference>
<dbReference type="GeneID" id="63790752"/>
<name>A0A364KPQ8_TALAM</name>
<evidence type="ECO:0000313" key="5">
    <source>
        <dbReference type="Proteomes" id="UP000249363"/>
    </source>
</evidence>
<dbReference type="CDD" id="cd05259">
    <property type="entry name" value="PCBER_SDR_a"/>
    <property type="match status" value="1"/>
</dbReference>
<dbReference type="Pfam" id="PF05368">
    <property type="entry name" value="NmrA"/>
    <property type="match status" value="1"/>
</dbReference>
<accession>A0A364KPQ8</accession>
<comment type="caution">
    <text evidence="4">The sequence shown here is derived from an EMBL/GenBank/DDBJ whole genome shotgun (WGS) entry which is preliminary data.</text>
</comment>
<dbReference type="RefSeq" id="XP_040730040.1">
    <property type="nucleotide sequence ID" value="XM_040873582.1"/>
</dbReference>
<dbReference type="InterPro" id="IPR051609">
    <property type="entry name" value="NmrA/Isoflavone_reductase-like"/>
</dbReference>
<dbReference type="SUPFAM" id="SSF51735">
    <property type="entry name" value="NAD(P)-binding Rossmann-fold domains"/>
    <property type="match status" value="1"/>
</dbReference>
<proteinExistence type="predicted"/>
<dbReference type="AlphaFoldDB" id="A0A364KPQ8"/>
<dbReference type="PANTHER" id="PTHR47706:SF9">
    <property type="entry name" value="NMRA-LIKE DOMAIN-CONTAINING PROTEIN-RELATED"/>
    <property type="match status" value="1"/>
</dbReference>
<organism evidence="4 5">
    <name type="scientific">Talaromyces amestolkiae</name>
    <dbReference type="NCBI Taxonomy" id="1196081"/>
    <lineage>
        <taxon>Eukaryota</taxon>
        <taxon>Fungi</taxon>
        <taxon>Dikarya</taxon>
        <taxon>Ascomycota</taxon>
        <taxon>Pezizomycotina</taxon>
        <taxon>Eurotiomycetes</taxon>
        <taxon>Eurotiomycetidae</taxon>
        <taxon>Eurotiales</taxon>
        <taxon>Trichocomaceae</taxon>
        <taxon>Talaromyces</taxon>
        <taxon>Talaromyces sect. Talaromyces</taxon>
    </lineage>
</organism>
<feature type="domain" description="NmrA-like" evidence="3">
    <location>
        <begin position="4"/>
        <end position="234"/>
    </location>
</feature>
<dbReference type="Gene3D" id="3.40.50.720">
    <property type="entry name" value="NAD(P)-binding Rossmann-like Domain"/>
    <property type="match status" value="1"/>
</dbReference>
<keyword evidence="5" id="KW-1185">Reference proteome</keyword>
<dbReference type="InterPro" id="IPR045312">
    <property type="entry name" value="PCBER-like"/>
</dbReference>
<evidence type="ECO:0000256" key="1">
    <source>
        <dbReference type="ARBA" id="ARBA00022857"/>
    </source>
</evidence>
<dbReference type="InterPro" id="IPR036291">
    <property type="entry name" value="NAD(P)-bd_dom_sf"/>
</dbReference>
<dbReference type="Gene3D" id="3.90.25.10">
    <property type="entry name" value="UDP-galactose 4-epimerase, domain 1"/>
    <property type="match status" value="1"/>
</dbReference>
<evidence type="ECO:0000313" key="4">
    <source>
        <dbReference type="EMBL" id="RAO65523.1"/>
    </source>
</evidence>
<evidence type="ECO:0000259" key="3">
    <source>
        <dbReference type="Pfam" id="PF05368"/>
    </source>
</evidence>